<dbReference type="CDD" id="cd13402">
    <property type="entry name" value="LT_TF-like"/>
    <property type="match status" value="1"/>
</dbReference>
<evidence type="ECO:0000259" key="2">
    <source>
        <dbReference type="Pfam" id="PF20155"/>
    </source>
</evidence>
<dbReference type="InterPro" id="IPR023346">
    <property type="entry name" value="Lysozyme-like_dom_sf"/>
</dbReference>
<accession>A0A0R1KWX2</accession>
<feature type="region of interest" description="Disordered" evidence="1">
    <location>
        <begin position="798"/>
        <end position="820"/>
    </location>
</feature>
<organism evidence="3 4">
    <name type="scientific">Companilactobacillus bobalius DSM 19674</name>
    <dbReference type="NCBI Taxonomy" id="1423788"/>
    <lineage>
        <taxon>Bacteria</taxon>
        <taxon>Bacillati</taxon>
        <taxon>Bacillota</taxon>
        <taxon>Bacilli</taxon>
        <taxon>Lactobacillales</taxon>
        <taxon>Lactobacillaceae</taxon>
        <taxon>Companilactobacillus</taxon>
        <taxon>Companilactobacillus bobalius</taxon>
    </lineage>
</organism>
<keyword evidence="4" id="KW-1185">Reference proteome</keyword>
<proteinExistence type="predicted"/>
<comment type="caution">
    <text evidence="3">The sequence shown here is derived from an EMBL/GenBank/DDBJ whole genome shotgun (WGS) entry which is preliminary data.</text>
</comment>
<name>A0A0R1KWX2_9LACO</name>
<dbReference type="NCBIfam" id="TIGR02675">
    <property type="entry name" value="tape_meas_nterm"/>
    <property type="match status" value="1"/>
</dbReference>
<feature type="domain" description="Tape measure protein N-terminal" evidence="2">
    <location>
        <begin position="216"/>
        <end position="407"/>
    </location>
</feature>
<evidence type="ECO:0000313" key="4">
    <source>
        <dbReference type="Proteomes" id="UP000051515"/>
    </source>
</evidence>
<dbReference type="RefSeq" id="WP_056950577.1">
    <property type="nucleotide sequence ID" value="NZ_AZDY01000003.1"/>
</dbReference>
<feature type="compositionally biased region" description="Basic residues" evidence="1">
    <location>
        <begin position="798"/>
        <end position="811"/>
    </location>
</feature>
<gene>
    <name evidence="3" type="ORF">FC78_GL001606</name>
</gene>
<evidence type="ECO:0000256" key="1">
    <source>
        <dbReference type="SAM" id="MobiDB-lite"/>
    </source>
</evidence>
<reference evidence="3 4" key="1">
    <citation type="journal article" date="2015" name="Genome Announc.">
        <title>Expanding the biotechnology potential of lactobacilli through comparative genomics of 213 strains and associated genera.</title>
        <authorList>
            <person name="Sun Z."/>
            <person name="Harris H.M."/>
            <person name="McCann A."/>
            <person name="Guo C."/>
            <person name="Argimon S."/>
            <person name="Zhang W."/>
            <person name="Yang X."/>
            <person name="Jeffery I.B."/>
            <person name="Cooney J.C."/>
            <person name="Kagawa T.F."/>
            <person name="Liu W."/>
            <person name="Song Y."/>
            <person name="Salvetti E."/>
            <person name="Wrobel A."/>
            <person name="Rasinkangas P."/>
            <person name="Parkhill J."/>
            <person name="Rea M.C."/>
            <person name="O'Sullivan O."/>
            <person name="Ritari J."/>
            <person name="Douillard F.P."/>
            <person name="Paul Ross R."/>
            <person name="Yang R."/>
            <person name="Briner A.E."/>
            <person name="Felis G.E."/>
            <person name="de Vos W.M."/>
            <person name="Barrangou R."/>
            <person name="Klaenhammer T.R."/>
            <person name="Caufield P.W."/>
            <person name="Cui Y."/>
            <person name="Zhang H."/>
            <person name="O'Toole P.W."/>
        </authorList>
    </citation>
    <scope>NUCLEOTIDE SEQUENCE [LARGE SCALE GENOMIC DNA]</scope>
    <source>
        <strain evidence="3 4">DSM 19674</strain>
    </source>
</reference>
<dbReference type="PATRIC" id="fig|1423788.3.peg.1655"/>
<dbReference type="Pfam" id="PF20155">
    <property type="entry name" value="TMP_3"/>
    <property type="match status" value="1"/>
</dbReference>
<dbReference type="STRING" id="1423788.FC78_GL001606"/>
<protein>
    <submittedName>
        <fullName evidence="3">Phage tape measure protein</fullName>
    </submittedName>
</protein>
<dbReference type="InterPro" id="IPR013491">
    <property type="entry name" value="Tape_meas_N"/>
</dbReference>
<dbReference type="Proteomes" id="UP000051515">
    <property type="component" value="Unassembled WGS sequence"/>
</dbReference>
<sequence>MSDIVVNKVINFLGKDQLTPTAQRVKQAMDNIKDKNVKLDVTADEQKIVTFDQKIQGLPKDIQTQLKAIADHSGFSSFEGYLNTLPKNIQTELKTKFDKQALEAAKRDYDSLPKEKKTKLDFIADQRHYNSFMDMFHKVPKEARTQLDFVANQGDFSKIKSAIDEMSKPVTKDINVNTSSVDTATKKFSHLKEIIAGTFAGQLISNGLMQLTSGLKSATAAGMEYNKEQDTMKTVWTSLTTEAPRDGKVLVDYINSLSQHSIYAADTINKMSQSFYHVHSNVAETKDWTNSFIALGSTLHMSNDALAESGEQFAKIVAGGKASSEDMAVMINRFPMFGEALQKATGKSMKQLYAMSAAGKLSATQFTETLEYLGKKYSGGTQEAMTSYMGMGMYIHSRFSKLMGDVMSQTFNTTKSASGAIRDLLSDDAMQKYSKAIGSATATVLNGIGDIIKYVDGHKDTIMKIGKDVGEIASIFGKAVWNDMKSIMTTIANMFGLTDKNAKDSADPLKTFESLLSAAAKHKKSIQAIAGALVAIKGFKMAKGVFDPLLKIAGIGIKDGGLLSKLFGNGKAGKSFDVSKFIGINDLKKANGFGEKFKALGNSAGMKFAGGITAVVGAVDLYKGIKSKNQDQKFSGIGSGIGTAIGGGIGAYFGQPALGAMIGQALGKLGGLGASNFLTGYNDYSSKHKPKNIVQKVGYNFAQAKEQWSKNMTSLKKYHPVLHFLIKIPISAFKNKLGIIASVGRAAINGLADLWDIGKDSFMGRFDKIIPDVKKNFSNMIKGIQTDWKNIWNPKNIKKPQATHKSSKSQTHKTSITSTEIKKVASQKSISKKDIENVKMMAGAVKKYQAALNSLKSSLKSSGIAKDLDKLETSFSGTYKSLNKMTKPFGKVAKSFNSLSKFKIGKNDPFKTIKNDLNNFEKYLKKSKLSKYINDLDKNIKKSKLSKDFDKLTKSLSKDTKKWDRFSKPIQKVSKSFSSLNSFGKMMKKDPFKDFSKDLKNLNSVLKNSKIDKYLENLKKELSKGKLADLFSKLDKSIQANVKSWTKFTSPIKQVTKAFSELNKFIKSYDKSDPFERLGKSFDNLSKTLSKNNLGVLLQNQIKQANKATSSITFDKSFKNAVDNIMSVLSTFDTSFKEGWKNAWKDAKSDQSDALKGIQKNFQSKTSSIIKDENSFSSEFLKDWKSWLSSVKSKFKTSFNSLPGLASTALGKVITNVNKGIGGINSVITEFGGKSLSLAKYATGTSGTPKGNLAVVGEQGYELAYDKKNGIYPVGLKGEEVRYLGSDTAVLPHNLSEQFMGMVASLPHHASGKGDVNKASEDMTDYLFEHLDELKKDPVPFLKKPYFEKASFSGNEFISRFGNAISNGFLKAIAKPFKKTLADLDFSGAGGARPASAYGPMIKAAAAYMHQKITDFNVDMIERIIGNESGGNPHAINLTDNNAKAGTPSKGILQYIDPTFNNYAMPGHKNIWNPLDQLIALFNDATWRSDMGMGYNGKYGEWRGQASGPSGPRLMANGGHVFGATNAIIGEAGDEFAINPAKPSAIPLIGDLMGRMADYHPEFRASNLTSNISADLGQKLDIVINLLGSIEGKNFAPEINIARTSSNMNRQNARETAVYSYQQGGRQ</sequence>
<evidence type="ECO:0000313" key="3">
    <source>
        <dbReference type="EMBL" id="KRK84889.1"/>
    </source>
</evidence>
<dbReference type="EMBL" id="AZDY01000003">
    <property type="protein sequence ID" value="KRK84889.1"/>
    <property type="molecule type" value="Genomic_DNA"/>
</dbReference>
<dbReference type="SUPFAM" id="SSF53955">
    <property type="entry name" value="Lysozyme-like"/>
    <property type="match status" value="1"/>
</dbReference>